<protein>
    <submittedName>
        <fullName evidence="1">Uncharacterized protein</fullName>
    </submittedName>
</protein>
<name>A0A140L4P2_9FIRM</name>
<dbReference type="InParanoid" id="A0A140L4P2"/>
<evidence type="ECO:0000313" key="2">
    <source>
        <dbReference type="Proteomes" id="UP000070427"/>
    </source>
</evidence>
<dbReference type="EMBL" id="LOED01000026">
    <property type="protein sequence ID" value="KXG75517.1"/>
    <property type="molecule type" value="Genomic_DNA"/>
</dbReference>
<dbReference type="AlphaFoldDB" id="A0A140L4P2"/>
<keyword evidence="2" id="KW-1185">Reference proteome</keyword>
<accession>A0A140L4P2</accession>
<sequence>MSIKLHISEEVKKMPIPELTEELPGDRLIEFYKKLGWDGEGEIDPNKVKLHPADLQKLYVREIEHAKKVYPNASAVEINLTVGMLWCNKGPSGCGNTQGKVELHKGWVSKAGQA</sequence>
<dbReference type="RefSeq" id="WP_066354288.1">
    <property type="nucleotide sequence ID" value="NZ_LOED01000026.1"/>
</dbReference>
<gene>
    <name evidence="1" type="ORF">AN618_18900</name>
</gene>
<dbReference type="OrthoDB" id="2112195at2"/>
<dbReference type="Proteomes" id="UP000070427">
    <property type="component" value="Unassembled WGS sequence"/>
</dbReference>
<evidence type="ECO:0000313" key="1">
    <source>
        <dbReference type="EMBL" id="KXG75517.1"/>
    </source>
</evidence>
<dbReference type="STRING" id="520764.AN618_18900"/>
<organism evidence="1 2">
    <name type="scientific">Fervidicola ferrireducens</name>
    <dbReference type="NCBI Taxonomy" id="520764"/>
    <lineage>
        <taxon>Bacteria</taxon>
        <taxon>Bacillati</taxon>
        <taxon>Bacillota</taxon>
        <taxon>Clostridia</taxon>
        <taxon>Thermosediminibacterales</taxon>
        <taxon>Thermosediminibacteraceae</taxon>
        <taxon>Fervidicola</taxon>
    </lineage>
</organism>
<proteinExistence type="predicted"/>
<comment type="caution">
    <text evidence="1">The sequence shown here is derived from an EMBL/GenBank/DDBJ whole genome shotgun (WGS) entry which is preliminary data.</text>
</comment>
<reference evidence="1 2" key="1">
    <citation type="submission" date="2015-12" db="EMBL/GenBank/DDBJ databases">
        <title>Draft genome sequnece of Fervidicola ferrireducens strain Y170.</title>
        <authorList>
            <person name="Patel B.K."/>
        </authorList>
    </citation>
    <scope>NUCLEOTIDE SEQUENCE [LARGE SCALE GENOMIC DNA]</scope>
    <source>
        <strain evidence="1 2">Y170</strain>
    </source>
</reference>